<name>A0AB39S4T5_9ACTN</name>
<proteinExistence type="predicted"/>
<gene>
    <name evidence="1" type="ORF">AB5J50_10925</name>
</gene>
<dbReference type="RefSeq" id="WP_369257065.1">
    <property type="nucleotide sequence ID" value="NZ_CP163440.1"/>
</dbReference>
<protein>
    <submittedName>
        <fullName evidence="1">Uncharacterized protein</fullName>
    </submittedName>
</protein>
<accession>A0AB39S4T5</accession>
<reference evidence="1" key="1">
    <citation type="submission" date="2024-07" db="EMBL/GenBank/DDBJ databases">
        <authorList>
            <person name="Yu S.T."/>
        </authorList>
    </citation>
    <scope>NUCLEOTIDE SEQUENCE</scope>
    <source>
        <strain evidence="1">R35</strain>
    </source>
</reference>
<evidence type="ECO:0000313" key="1">
    <source>
        <dbReference type="EMBL" id="XDQ61252.1"/>
    </source>
</evidence>
<organism evidence="1">
    <name type="scientific">Streptomyces sp. R35</name>
    <dbReference type="NCBI Taxonomy" id="3238630"/>
    <lineage>
        <taxon>Bacteria</taxon>
        <taxon>Bacillati</taxon>
        <taxon>Actinomycetota</taxon>
        <taxon>Actinomycetes</taxon>
        <taxon>Kitasatosporales</taxon>
        <taxon>Streptomycetaceae</taxon>
        <taxon>Streptomyces</taxon>
    </lineage>
</organism>
<dbReference type="AlphaFoldDB" id="A0AB39S4T5"/>
<dbReference type="EMBL" id="CP163440">
    <property type="protein sequence ID" value="XDQ61252.1"/>
    <property type="molecule type" value="Genomic_DNA"/>
</dbReference>
<sequence>MLAGAAPILVHNCGGAEDATEIVSKKAGDRHFGSQEEARSAALSAHGVSDESLVETRSIYGKNQKNLRGPDGEPWEQLDAINDNGEMVTIDFFYGERIW</sequence>